<feature type="transmembrane region" description="Helical" evidence="1">
    <location>
        <begin position="58"/>
        <end position="78"/>
    </location>
</feature>
<dbReference type="PANTHER" id="PTHR30354">
    <property type="entry name" value="GNT FAMILY GLUCONATE TRANSPORTER"/>
    <property type="match status" value="1"/>
</dbReference>
<dbReference type="RefSeq" id="WP_120171545.1">
    <property type="nucleotide sequence ID" value="NZ_AP018400.1"/>
</dbReference>
<dbReference type="GeneID" id="52229298"/>
<dbReference type="Proteomes" id="UP000269331">
    <property type="component" value="Chromosome"/>
</dbReference>
<evidence type="ECO:0000256" key="1">
    <source>
        <dbReference type="SAM" id="Phobius"/>
    </source>
</evidence>
<feature type="transmembrane region" description="Helical" evidence="1">
    <location>
        <begin position="374"/>
        <end position="392"/>
    </location>
</feature>
<protein>
    <submittedName>
        <fullName evidence="2">Cytochrome C biogenesis protein</fullName>
    </submittedName>
</protein>
<feature type="transmembrane region" description="Helical" evidence="1">
    <location>
        <begin position="341"/>
        <end position="362"/>
    </location>
</feature>
<dbReference type="GO" id="GO:0015128">
    <property type="term" value="F:gluconate transmembrane transporter activity"/>
    <property type="evidence" value="ECO:0007669"/>
    <property type="project" value="InterPro"/>
</dbReference>
<evidence type="ECO:0000313" key="2">
    <source>
        <dbReference type="EMBL" id="BBA92343.1"/>
    </source>
</evidence>
<dbReference type="PANTHER" id="PTHR30354:SF7">
    <property type="entry name" value="BLL7963 PROTEIN"/>
    <property type="match status" value="1"/>
</dbReference>
<proteinExistence type="predicted"/>
<organism evidence="2 3">
    <name type="scientific">Streptococcus ruminantium</name>
    <dbReference type="NCBI Taxonomy" id="1917441"/>
    <lineage>
        <taxon>Bacteria</taxon>
        <taxon>Bacillati</taxon>
        <taxon>Bacillota</taxon>
        <taxon>Bacilli</taxon>
        <taxon>Lactobacillales</taxon>
        <taxon>Streptococcaceae</taxon>
        <taxon>Streptococcus</taxon>
    </lineage>
</organism>
<feature type="transmembrane region" description="Helical" evidence="1">
    <location>
        <begin position="107"/>
        <end position="132"/>
    </location>
</feature>
<dbReference type="OrthoDB" id="86125at2"/>
<dbReference type="GO" id="GO:0005886">
    <property type="term" value="C:plasma membrane"/>
    <property type="evidence" value="ECO:0007669"/>
    <property type="project" value="TreeGrafter"/>
</dbReference>
<dbReference type="InterPro" id="IPR003474">
    <property type="entry name" value="Glcn_transporter"/>
</dbReference>
<feature type="transmembrane region" description="Helical" evidence="1">
    <location>
        <begin position="185"/>
        <end position="208"/>
    </location>
</feature>
<evidence type="ECO:0000313" key="3">
    <source>
        <dbReference type="Proteomes" id="UP000269331"/>
    </source>
</evidence>
<dbReference type="KEGG" id="srq:SR187_3670"/>
<dbReference type="Pfam" id="PF02447">
    <property type="entry name" value="GntP_permease"/>
    <property type="match status" value="1"/>
</dbReference>
<feature type="transmembrane region" description="Helical" evidence="1">
    <location>
        <begin position="293"/>
        <end position="321"/>
    </location>
</feature>
<feature type="transmembrane region" description="Helical" evidence="1">
    <location>
        <begin position="237"/>
        <end position="255"/>
    </location>
</feature>
<gene>
    <name evidence="2" type="primary">ccmE</name>
    <name evidence="2" type="ORF">SR187_3670</name>
</gene>
<reference evidence="2 3" key="1">
    <citation type="journal article" date="2018" name="Genome Biol. Evol.">
        <title>Complete Genome Sequence of Streptococcus ruminantium sp. nov. GUT-187T (=DSM 104980T =JCM 31869T), the Type Strain of S. ruminantium, and Comparison with Genome Sequences of Streptococcus suis Strains.</title>
        <authorList>
            <person name="Tohya M."/>
            <person name="Sekizaki T."/>
            <person name="Miyoshi-Akiyama T."/>
        </authorList>
    </citation>
    <scope>NUCLEOTIDE SEQUENCE [LARGE SCALE GENOMIC DNA]</scope>
    <source>
        <strain evidence="2 3">GUT187T</strain>
    </source>
</reference>
<feature type="transmembrane region" description="Helical" evidence="1">
    <location>
        <begin position="25"/>
        <end position="46"/>
    </location>
</feature>
<dbReference type="EMBL" id="AP018400">
    <property type="protein sequence ID" value="BBA92343.1"/>
    <property type="molecule type" value="Genomic_DNA"/>
</dbReference>
<sequence>MTLLALLGVLLAIVAIIYWTSKNLHVIIAAPLASCIIILTNQMNILEMMLGKEQSYMTGLASFLINNFAIFMLGSILARYMEASGATQTIADSILKMMGKDSPYKGLLAITLIASILTYGGVSIFVVIFTLLPLSRPLFRELNINWALFPLPVFLGAGTYTMTTLPGAPSIQNVIPTKALGTNLAAAPVISLAASLTLFVFGLLYMAYCLKKSLANGESYTEEEEEMTITTPAKAPNLFLSILPLISLIGTIFLLSKLPNVLAVGLLVSIMLAALIFRPYLLNQKEILNSGATASIIPAFATSSTVAFGTVLTLSTGFTIIQEWIQQIPGSPLLSLSISTALVSGIIGSSSGAVGIATNNFLPTYLEMGIHPELLHRVIVVASAILTVVPQSGVMITFHNLSKLSMKRGLKYSFILVTVGHLLALLVILLLASFIYKT</sequence>
<keyword evidence="1" id="KW-1133">Transmembrane helix</keyword>
<dbReference type="AlphaFoldDB" id="A0A2Z5U357"/>
<accession>A0A2Z5U357</accession>
<name>A0A2Z5U357_9STRE</name>
<keyword evidence="1" id="KW-0472">Membrane</keyword>
<keyword evidence="1" id="KW-0812">Transmembrane</keyword>
<feature type="transmembrane region" description="Helical" evidence="1">
    <location>
        <begin position="261"/>
        <end position="281"/>
    </location>
</feature>
<feature type="transmembrane region" description="Helical" evidence="1">
    <location>
        <begin position="144"/>
        <end position="165"/>
    </location>
</feature>
<feature type="transmembrane region" description="Helical" evidence="1">
    <location>
        <begin position="412"/>
        <end position="436"/>
    </location>
</feature>